<dbReference type="PRINTS" id="PR00458">
    <property type="entry name" value="PEROXIDASE"/>
</dbReference>
<dbReference type="PROSITE" id="PS50873">
    <property type="entry name" value="PEROXIDASE_4"/>
    <property type="match status" value="1"/>
</dbReference>
<dbReference type="InterPro" id="IPR002889">
    <property type="entry name" value="WSC_carb-bd"/>
</dbReference>
<protein>
    <submittedName>
        <fullName evidence="11">Uncharacterized protein</fullName>
    </submittedName>
</protein>
<dbReference type="PANTHER" id="PTHR24269">
    <property type="entry name" value="KREMEN PROTEIN"/>
    <property type="match status" value="1"/>
</dbReference>
<name>A0A0J6ICG1_COCPO</name>
<dbReference type="InterPro" id="IPR051836">
    <property type="entry name" value="Kremen_rcpt"/>
</dbReference>
<dbReference type="SUPFAM" id="SSF48113">
    <property type="entry name" value="Heme-dependent peroxidases"/>
    <property type="match status" value="1"/>
</dbReference>
<dbReference type="GO" id="GO:0006979">
    <property type="term" value="P:response to oxidative stress"/>
    <property type="evidence" value="ECO:0007669"/>
    <property type="project" value="InterPro"/>
</dbReference>
<dbReference type="OrthoDB" id="5985073at2759"/>
<dbReference type="Proteomes" id="UP000054567">
    <property type="component" value="Unassembled WGS sequence"/>
</dbReference>
<keyword evidence="3 8" id="KW-0732">Signal</keyword>
<keyword evidence="6" id="KW-0325">Glycoprotein</keyword>
<feature type="domain" description="WSC" evidence="10">
    <location>
        <begin position="649"/>
        <end position="740"/>
    </location>
</feature>
<comment type="similarity">
    <text evidence="7">Belongs to the peroxidase family.</text>
</comment>
<keyword evidence="5" id="KW-0472">Membrane</keyword>
<dbReference type="GO" id="GO:0005886">
    <property type="term" value="C:plasma membrane"/>
    <property type="evidence" value="ECO:0007669"/>
    <property type="project" value="TreeGrafter"/>
</dbReference>
<dbReference type="GO" id="GO:0004601">
    <property type="term" value="F:peroxidase activity"/>
    <property type="evidence" value="ECO:0007669"/>
    <property type="project" value="InterPro"/>
</dbReference>
<keyword evidence="2" id="KW-0812">Transmembrane</keyword>
<organism evidence="11 12">
    <name type="scientific">Coccidioides posadasii RMSCC 3488</name>
    <dbReference type="NCBI Taxonomy" id="454284"/>
    <lineage>
        <taxon>Eukaryota</taxon>
        <taxon>Fungi</taxon>
        <taxon>Dikarya</taxon>
        <taxon>Ascomycota</taxon>
        <taxon>Pezizomycotina</taxon>
        <taxon>Eurotiomycetes</taxon>
        <taxon>Eurotiomycetidae</taxon>
        <taxon>Onygenales</taxon>
        <taxon>Onygenaceae</taxon>
        <taxon>Coccidioides</taxon>
    </lineage>
</organism>
<comment type="subcellular location">
    <subcellularLocation>
        <location evidence="1">Membrane</location>
        <topology evidence="1">Single-pass membrane protein</topology>
    </subcellularLocation>
</comment>
<evidence type="ECO:0000256" key="5">
    <source>
        <dbReference type="ARBA" id="ARBA00023136"/>
    </source>
</evidence>
<evidence type="ECO:0000256" key="1">
    <source>
        <dbReference type="ARBA" id="ARBA00004167"/>
    </source>
</evidence>
<evidence type="ECO:0000256" key="3">
    <source>
        <dbReference type="ARBA" id="ARBA00022729"/>
    </source>
</evidence>
<evidence type="ECO:0000256" key="6">
    <source>
        <dbReference type="ARBA" id="ARBA00023180"/>
    </source>
</evidence>
<sequence>MMIAVILATLWAASALPKTWALPTWPSPADELEDLMFLHTGYRARGFAAGVTPCSFSKQGPSRIASAEWLRTAFHDMSTGNVFTGVGGLDASIMYEIGGNGGENPGPTFNNTLETFTPFFSPRASMADLIALGVHTAVRSCGGPIVKVRAGRIDATSRGPVGVPQPENSQRTFINQFARTGFNISEMIALTACGHTLGGVHAQDFPQIVKPGTVQNDFQLFDSTPEFDEKVASDFVKGVHTNPLAGALARTNTRDSDTKVFTADNNKTITALADAAAFRDTCAKMLQRMIEVVPSGVSLTDPISPYEVKPSHLQLALAGNGSTLYFSGEIRVRTTHQPASAIAKVQLLFKDRRGGTDCDSCTIGTEHKGNAAGFDDKFAFYGFSASLPVDTSISSFKVQITLASGKVEVYDNNGFEYRVQDTIMLQPKQSCFSKADSAGNLTITAAIRDTVASPNVTLALFMKIPRDCCVVPALKTKMIAMTKQRSIGPYTLFSSSYALEPFLKSSTIFDVSVTSGGKVILDSFKRTAELGSTCASFGSDGPTKPEFNYEGCFTDSVASRTLTGKASADDEMTIEKCGSQCKDYQFFGLEYGRECFCGNTKGSRSVKVEESECSMACGGDNSKVCGAQDRLNLYKNTAWIPTINLDIAGYKYLGCYEDSRGSRALSESFVYSDKMTVEMCASFCGGATYFGVEYYSECYCGATLSPKSSKQPETDCSFLCSGNSTQYCGGSDRINVYMKEPVPSGCKVDATSPTRRV</sequence>
<dbReference type="SMART" id="SM00321">
    <property type="entry name" value="WSC"/>
    <property type="match status" value="2"/>
</dbReference>
<dbReference type="AlphaFoldDB" id="A0A0J6ICG1"/>
<dbReference type="EMBL" id="DS268111">
    <property type="protein sequence ID" value="KMM69367.1"/>
    <property type="molecule type" value="Genomic_DNA"/>
</dbReference>
<evidence type="ECO:0000256" key="4">
    <source>
        <dbReference type="ARBA" id="ARBA00022989"/>
    </source>
</evidence>
<feature type="chain" id="PRO_5005274306" evidence="8">
    <location>
        <begin position="22"/>
        <end position="757"/>
    </location>
</feature>
<accession>A0A0J6ICG1</accession>
<evidence type="ECO:0000256" key="2">
    <source>
        <dbReference type="ARBA" id="ARBA00022692"/>
    </source>
</evidence>
<gene>
    <name evidence="11" type="ORF">CPAG_05683</name>
</gene>
<dbReference type="Gene3D" id="1.10.420.10">
    <property type="entry name" value="Peroxidase, domain 2"/>
    <property type="match status" value="1"/>
</dbReference>
<evidence type="ECO:0000313" key="11">
    <source>
        <dbReference type="EMBL" id="KMM69367.1"/>
    </source>
</evidence>
<evidence type="ECO:0000256" key="7">
    <source>
        <dbReference type="RuleBase" id="RU004241"/>
    </source>
</evidence>
<feature type="domain" description="WSC" evidence="10">
    <location>
        <begin position="546"/>
        <end position="637"/>
    </location>
</feature>
<evidence type="ECO:0000256" key="8">
    <source>
        <dbReference type="SAM" id="SignalP"/>
    </source>
</evidence>
<feature type="domain" description="Plant heme peroxidase family profile" evidence="9">
    <location>
        <begin position="125"/>
        <end position="331"/>
    </location>
</feature>
<dbReference type="InterPro" id="IPR010255">
    <property type="entry name" value="Haem_peroxidase_sf"/>
</dbReference>
<evidence type="ECO:0000259" key="10">
    <source>
        <dbReference type="PROSITE" id="PS51212"/>
    </source>
</evidence>
<keyword evidence="4" id="KW-1133">Transmembrane helix</keyword>
<evidence type="ECO:0000313" key="12">
    <source>
        <dbReference type="Proteomes" id="UP000054567"/>
    </source>
</evidence>
<reference evidence="12" key="2">
    <citation type="journal article" date="2009" name="Genome Res.">
        <title>Comparative genomic analyses of the human fungal pathogens Coccidioides and their relatives.</title>
        <authorList>
            <person name="Sharpton T.J."/>
            <person name="Stajich J.E."/>
            <person name="Rounsley S.D."/>
            <person name="Gardner M.J."/>
            <person name="Wortman J.R."/>
            <person name="Jordar V.S."/>
            <person name="Maiti R."/>
            <person name="Kodira C.D."/>
            <person name="Neafsey D.E."/>
            <person name="Zeng Q."/>
            <person name="Hung C.-Y."/>
            <person name="McMahan C."/>
            <person name="Muszewska A."/>
            <person name="Grynberg M."/>
            <person name="Mandel M.A."/>
            <person name="Kellner E.M."/>
            <person name="Barker B.M."/>
            <person name="Galgiani J.N."/>
            <person name="Orbach M.J."/>
            <person name="Kirkland T.N."/>
            <person name="Cole G.T."/>
            <person name="Henn M.R."/>
            <person name="Birren B.W."/>
            <person name="Taylor J.W."/>
        </authorList>
    </citation>
    <scope>NUCLEOTIDE SEQUENCE [LARGE SCALE GENOMIC DNA]</scope>
    <source>
        <strain evidence="12">RMSCC 3488</strain>
    </source>
</reference>
<feature type="signal peptide" evidence="8">
    <location>
        <begin position="1"/>
        <end position="21"/>
    </location>
</feature>
<dbReference type="Pfam" id="PF01822">
    <property type="entry name" value="WSC"/>
    <property type="match status" value="2"/>
</dbReference>
<dbReference type="PANTHER" id="PTHR24269:SF16">
    <property type="entry name" value="PROTEIN SLG1"/>
    <property type="match status" value="1"/>
</dbReference>
<dbReference type="VEuPathDB" id="FungiDB:CPAG_05683"/>
<reference evidence="11 12" key="1">
    <citation type="submission" date="2007-06" db="EMBL/GenBank/DDBJ databases">
        <title>The Genome Sequence of Coccidioides posadasii RMSCC_3488.</title>
        <authorList>
            <consortium name="Coccidioides Genome Resources Consortium"/>
            <consortium name="The Broad Institute Genome Sequencing Platform"/>
            <person name="Henn M.R."/>
            <person name="Sykes S."/>
            <person name="Young S."/>
            <person name="Jaffe D."/>
            <person name="Berlin A."/>
            <person name="Alvarez P."/>
            <person name="Butler J."/>
            <person name="Gnerre S."/>
            <person name="Grabherr M."/>
            <person name="Mauceli E."/>
            <person name="Brockman W."/>
            <person name="Kodira C."/>
            <person name="Alvarado L."/>
            <person name="Zeng Q."/>
            <person name="Crawford M."/>
            <person name="Antoine C."/>
            <person name="Devon K."/>
            <person name="Galgiani J."/>
            <person name="Orsborn K."/>
            <person name="Lewis M.L."/>
            <person name="Nusbaum C."/>
            <person name="Galagan J."/>
            <person name="Birren B."/>
        </authorList>
    </citation>
    <scope>NUCLEOTIDE SEQUENCE [LARGE SCALE GENOMIC DNA]</scope>
    <source>
        <strain evidence="11 12">RMSCC 3488</strain>
    </source>
</reference>
<evidence type="ECO:0000259" key="9">
    <source>
        <dbReference type="PROSITE" id="PS50873"/>
    </source>
</evidence>
<dbReference type="PROSITE" id="PS51212">
    <property type="entry name" value="WSC"/>
    <property type="match status" value="2"/>
</dbReference>
<dbReference type="Pfam" id="PF00141">
    <property type="entry name" value="peroxidase"/>
    <property type="match status" value="1"/>
</dbReference>
<dbReference type="GO" id="GO:0020037">
    <property type="term" value="F:heme binding"/>
    <property type="evidence" value="ECO:0007669"/>
    <property type="project" value="InterPro"/>
</dbReference>
<reference evidence="12" key="3">
    <citation type="journal article" date="2010" name="Genome Res.">
        <title>Population genomic sequencing of Coccidioides fungi reveals recent hybridization and transposon control.</title>
        <authorList>
            <person name="Neafsey D.E."/>
            <person name="Barker B.M."/>
            <person name="Sharpton T.J."/>
            <person name="Stajich J.E."/>
            <person name="Park D.J."/>
            <person name="Whiston E."/>
            <person name="Hung C.-Y."/>
            <person name="McMahan C."/>
            <person name="White J."/>
            <person name="Sykes S."/>
            <person name="Heiman D."/>
            <person name="Young S."/>
            <person name="Zeng Q."/>
            <person name="Abouelleil A."/>
            <person name="Aftuck L."/>
            <person name="Bessette D."/>
            <person name="Brown A."/>
            <person name="FitzGerald M."/>
            <person name="Lui A."/>
            <person name="Macdonald J.P."/>
            <person name="Priest M."/>
            <person name="Orbach M.J."/>
            <person name="Galgiani J.N."/>
            <person name="Kirkland T.N."/>
            <person name="Cole G.T."/>
            <person name="Birren B.W."/>
            <person name="Henn M.R."/>
            <person name="Taylor J.W."/>
            <person name="Rounsley S.D."/>
        </authorList>
    </citation>
    <scope>NUCLEOTIDE SEQUENCE [LARGE SCALE GENOMIC DNA]</scope>
    <source>
        <strain evidence="12">RMSCC 3488</strain>
    </source>
</reference>
<proteinExistence type="inferred from homology"/>
<dbReference type="InterPro" id="IPR002016">
    <property type="entry name" value="Haem_peroxidase"/>
</dbReference>
<dbReference type="Gene3D" id="1.10.520.10">
    <property type="match status" value="1"/>
</dbReference>